<gene>
    <name evidence="1" type="ORF">ENS59_08520</name>
</gene>
<sequence>MNRIEIFGYAAQEICAGCEGHCGDGACQPGAKKTTQTLVEEFKSLLKDSGIPAETVFYEATSENLARNGDVNRVLSMADLTPAIVLNGKLLFFGGFSPEGLVEEVKKRIN</sequence>
<name>A0A7C3I1L1_9SPIR</name>
<organism evidence="1">
    <name type="scientific">Gracilinema caldarium</name>
    <dbReference type="NCBI Taxonomy" id="215591"/>
    <lineage>
        <taxon>Bacteria</taxon>
        <taxon>Pseudomonadati</taxon>
        <taxon>Spirochaetota</taxon>
        <taxon>Spirochaetia</taxon>
        <taxon>Spirochaetales</taxon>
        <taxon>Breznakiellaceae</taxon>
        <taxon>Gracilinema</taxon>
    </lineage>
</organism>
<protein>
    <recommendedName>
        <fullName evidence="2">Thioredoxin-like fold domain-containing protein</fullName>
    </recommendedName>
</protein>
<dbReference type="AlphaFoldDB" id="A0A7C3I1L1"/>
<dbReference type="EMBL" id="DSVL01000263">
    <property type="protein sequence ID" value="HFH29540.1"/>
    <property type="molecule type" value="Genomic_DNA"/>
</dbReference>
<accession>A0A7C3I1L1</accession>
<comment type="caution">
    <text evidence="1">The sequence shown here is derived from an EMBL/GenBank/DDBJ whole genome shotgun (WGS) entry which is preliminary data.</text>
</comment>
<evidence type="ECO:0000313" key="1">
    <source>
        <dbReference type="EMBL" id="HFH29540.1"/>
    </source>
</evidence>
<evidence type="ECO:0008006" key="2">
    <source>
        <dbReference type="Google" id="ProtNLM"/>
    </source>
</evidence>
<reference evidence="1" key="1">
    <citation type="journal article" date="2020" name="mSystems">
        <title>Genome- and Community-Level Interaction Insights into Carbon Utilization and Element Cycling Functions of Hydrothermarchaeota in Hydrothermal Sediment.</title>
        <authorList>
            <person name="Zhou Z."/>
            <person name="Liu Y."/>
            <person name="Xu W."/>
            <person name="Pan J."/>
            <person name="Luo Z.H."/>
            <person name="Li M."/>
        </authorList>
    </citation>
    <scope>NUCLEOTIDE SEQUENCE [LARGE SCALE GENOMIC DNA]</scope>
    <source>
        <strain evidence="1">SpSt-503</strain>
    </source>
</reference>
<proteinExistence type="predicted"/>